<keyword evidence="5" id="KW-0408">Iron</keyword>
<keyword evidence="2" id="KW-0479">Metal-binding</keyword>
<dbReference type="InterPro" id="IPR027450">
    <property type="entry name" value="AlkB-like"/>
</dbReference>
<keyword evidence="4" id="KW-0560">Oxidoreductase</keyword>
<dbReference type="EMBL" id="EQ974000">
    <property type="protein sequence ID" value="EEF35968.1"/>
    <property type="molecule type" value="Genomic_DNA"/>
</dbReference>
<dbReference type="STRING" id="3988.B9SK73"/>
<keyword evidence="8" id="KW-1185">Reference proteome</keyword>
<protein>
    <recommendedName>
        <fullName evidence="6">Alpha-ketoglutarate-dependent dioxygenase AlkB-like domain-containing protein</fullName>
    </recommendedName>
</protein>
<evidence type="ECO:0000256" key="5">
    <source>
        <dbReference type="ARBA" id="ARBA00023004"/>
    </source>
</evidence>
<evidence type="ECO:0000256" key="4">
    <source>
        <dbReference type="ARBA" id="ARBA00023002"/>
    </source>
</evidence>
<evidence type="ECO:0000256" key="2">
    <source>
        <dbReference type="ARBA" id="ARBA00022723"/>
    </source>
</evidence>
<dbReference type="GO" id="GO:0046872">
    <property type="term" value="F:metal ion binding"/>
    <property type="evidence" value="ECO:0007669"/>
    <property type="project" value="UniProtKB-KW"/>
</dbReference>
<organism evidence="7 8">
    <name type="scientific">Ricinus communis</name>
    <name type="common">Castor bean</name>
    <dbReference type="NCBI Taxonomy" id="3988"/>
    <lineage>
        <taxon>Eukaryota</taxon>
        <taxon>Viridiplantae</taxon>
        <taxon>Streptophyta</taxon>
        <taxon>Embryophyta</taxon>
        <taxon>Tracheophyta</taxon>
        <taxon>Spermatophyta</taxon>
        <taxon>Magnoliopsida</taxon>
        <taxon>eudicotyledons</taxon>
        <taxon>Gunneridae</taxon>
        <taxon>Pentapetalae</taxon>
        <taxon>rosids</taxon>
        <taxon>fabids</taxon>
        <taxon>Malpighiales</taxon>
        <taxon>Euphorbiaceae</taxon>
        <taxon>Acalyphoideae</taxon>
        <taxon>Acalypheae</taxon>
        <taxon>Ricinus</taxon>
    </lineage>
</organism>
<dbReference type="KEGG" id="rcu:8286052"/>
<keyword evidence="3" id="KW-0223">Dioxygenase</keyword>
<dbReference type="PANTHER" id="PTHR46030:SF1">
    <property type="entry name" value="ALPHA-KETOGLUTARATE-DEPENDENT DIOXYGENASE ALKB HOMOLOG 6"/>
    <property type="match status" value="1"/>
</dbReference>
<dbReference type="Proteomes" id="UP000008311">
    <property type="component" value="Unassembled WGS sequence"/>
</dbReference>
<name>B9SK73_RICCO</name>
<dbReference type="FunCoup" id="B9SK73">
    <property type="interactions" value="1136"/>
</dbReference>
<dbReference type="InterPro" id="IPR037151">
    <property type="entry name" value="AlkB-like_sf"/>
</dbReference>
<gene>
    <name evidence="7" type="ORF">RCOM_1028280</name>
</gene>
<proteinExistence type="inferred from homology"/>
<dbReference type="InterPro" id="IPR032862">
    <property type="entry name" value="ALKBH6"/>
</dbReference>
<comment type="similarity">
    <text evidence="1">Belongs to the alkB family.</text>
</comment>
<dbReference type="Pfam" id="PF13532">
    <property type="entry name" value="2OG-FeII_Oxy_2"/>
    <property type="match status" value="1"/>
</dbReference>
<dbReference type="PANTHER" id="PTHR46030">
    <property type="entry name" value="ALPHA-KETOGLUTARATE-DEPENDENT DIOXYGENASE ALKB HOMOLOG 6"/>
    <property type="match status" value="1"/>
</dbReference>
<dbReference type="AlphaFoldDB" id="B9SK73"/>
<reference evidence="8" key="1">
    <citation type="journal article" date="2010" name="Nat. Biotechnol.">
        <title>Draft genome sequence of the oilseed species Ricinus communis.</title>
        <authorList>
            <person name="Chan A.P."/>
            <person name="Crabtree J."/>
            <person name="Zhao Q."/>
            <person name="Lorenzi H."/>
            <person name="Orvis J."/>
            <person name="Puiu D."/>
            <person name="Melake-Berhan A."/>
            <person name="Jones K.M."/>
            <person name="Redman J."/>
            <person name="Chen G."/>
            <person name="Cahoon E.B."/>
            <person name="Gedil M."/>
            <person name="Stanke M."/>
            <person name="Haas B.J."/>
            <person name="Wortman J.R."/>
            <person name="Fraser-Liggett C.M."/>
            <person name="Ravel J."/>
            <person name="Rabinowicz P.D."/>
        </authorList>
    </citation>
    <scope>NUCLEOTIDE SEQUENCE [LARGE SCALE GENOMIC DNA]</scope>
    <source>
        <strain evidence="8">cv. Hale</strain>
    </source>
</reference>
<dbReference type="OMA" id="KSPKTKW"/>
<dbReference type="Gene3D" id="2.60.120.590">
    <property type="entry name" value="Alpha-ketoglutarate-dependent dioxygenase AlkB-like"/>
    <property type="match status" value="1"/>
</dbReference>
<evidence type="ECO:0000256" key="3">
    <source>
        <dbReference type="ARBA" id="ARBA00022964"/>
    </source>
</evidence>
<accession>B9SK73</accession>
<evidence type="ECO:0000313" key="7">
    <source>
        <dbReference type="EMBL" id="EEF35968.1"/>
    </source>
</evidence>
<evidence type="ECO:0000259" key="6">
    <source>
        <dbReference type="Pfam" id="PF13532"/>
    </source>
</evidence>
<dbReference type="GO" id="GO:0051213">
    <property type="term" value="F:dioxygenase activity"/>
    <property type="evidence" value="ECO:0007669"/>
    <property type="project" value="UniProtKB-KW"/>
</dbReference>
<dbReference type="eggNOG" id="KOG3200">
    <property type="taxonomic scope" value="Eukaryota"/>
</dbReference>
<dbReference type="OrthoDB" id="412814at2759"/>
<dbReference type="GO" id="GO:0005634">
    <property type="term" value="C:nucleus"/>
    <property type="evidence" value="ECO:0000318"/>
    <property type="project" value="GO_Central"/>
</dbReference>
<dbReference type="SUPFAM" id="SSF51197">
    <property type="entry name" value="Clavaminate synthase-like"/>
    <property type="match status" value="1"/>
</dbReference>
<evidence type="ECO:0000313" key="8">
    <source>
        <dbReference type="Proteomes" id="UP000008311"/>
    </source>
</evidence>
<sequence length="263" mass="29938">MEGNLNKLQVGDLPTLIYKPDFITPNEESHLLDKIYEAPVSKWKSLKNRRLQNWGGVVHEKGLLPQDLPAWLTKITQRISEASGLFPLAINHVLINEYLPDQGIMPHQDGPAYFPVVAILSLGSPVVMDFIPHSRLRASADTVTNNGENKRADEEALEIEKDKWTDNNHPFSLLLMPRSLLIFKDNAYSDYLHGIKDGQLHHYDKAINDTEALVSNKADQTFASEKAVQIMENDTNKVIYRTRNRVSLTCRTVLKVHKNLFKF</sequence>
<feature type="domain" description="Alpha-ketoglutarate-dependent dioxygenase AlkB-like" evidence="6">
    <location>
        <begin position="50"/>
        <end position="251"/>
    </location>
</feature>
<dbReference type="InParanoid" id="B9SK73"/>
<evidence type="ECO:0000256" key="1">
    <source>
        <dbReference type="ARBA" id="ARBA00007879"/>
    </source>
</evidence>